<keyword evidence="1" id="KW-0812">Transmembrane</keyword>
<accession>A0A1S1J7Q8</accession>
<dbReference type="Proteomes" id="UP000198319">
    <property type="component" value="Unassembled WGS sequence"/>
</dbReference>
<dbReference type="AlphaFoldDB" id="A0A1S1J7Q8"/>
<evidence type="ECO:0000313" key="5">
    <source>
        <dbReference type="Proteomes" id="UP000198319"/>
    </source>
</evidence>
<evidence type="ECO:0000313" key="4">
    <source>
        <dbReference type="Proteomes" id="UP000180252"/>
    </source>
</evidence>
<dbReference type="OrthoDB" id="1249607at2"/>
<evidence type="ECO:0008006" key="6">
    <source>
        <dbReference type="Google" id="ProtNLM"/>
    </source>
</evidence>
<evidence type="ECO:0000313" key="2">
    <source>
        <dbReference type="EMBL" id="OHT46682.1"/>
    </source>
</evidence>
<sequence>MDFNDIQNAWNNDKSDNIVLPDNLEKIQSANTPLDRIKKNLKSELVVQVISVVLIGLTPYIFHFEEKYIMPFFLLFSMFTAVSIYYLTKLYFFYKRLNNTALKTKDNLYETYFDIRLNMELYKTFGFALTPFLVVFLIVFIYDQTSKAVDFTMLEFSNTEMFSIFSVILFSILFMGLSLEWWVRFYYGKYAKEIKKVIDELKEE</sequence>
<comment type="caution">
    <text evidence="2">The sequence shown here is derived from an EMBL/GenBank/DDBJ whole genome shotgun (WGS) entry which is preliminary data.</text>
</comment>
<dbReference type="Proteomes" id="UP000180252">
    <property type="component" value="Unassembled WGS sequence"/>
</dbReference>
<feature type="transmembrane region" description="Helical" evidence="1">
    <location>
        <begin position="45"/>
        <end position="62"/>
    </location>
</feature>
<reference evidence="4" key="2">
    <citation type="submission" date="2016-09" db="EMBL/GenBank/DDBJ databases">
        <authorList>
            <person name="Chen S."/>
            <person name="Walker E."/>
        </authorList>
    </citation>
    <scope>NUCLEOTIDE SEQUENCE [LARGE SCALE GENOMIC DNA]</scope>
    <source>
        <strain evidence="4">MSU</strain>
    </source>
</reference>
<feature type="transmembrane region" description="Helical" evidence="1">
    <location>
        <begin position="121"/>
        <end position="142"/>
    </location>
</feature>
<gene>
    <name evidence="3" type="ORF">B0A71_05190</name>
    <name evidence="2" type="ORF">BHE19_04015</name>
</gene>
<feature type="transmembrane region" description="Helical" evidence="1">
    <location>
        <begin position="162"/>
        <end position="183"/>
    </location>
</feature>
<dbReference type="EMBL" id="MUHG01000005">
    <property type="protein sequence ID" value="OXB20992.1"/>
    <property type="molecule type" value="Genomic_DNA"/>
</dbReference>
<keyword evidence="1" id="KW-1133">Transmembrane helix</keyword>
<evidence type="ECO:0000313" key="3">
    <source>
        <dbReference type="EMBL" id="OXB20992.1"/>
    </source>
</evidence>
<dbReference type="EMBL" id="MIKE01000011">
    <property type="protein sequence ID" value="OHT46682.1"/>
    <property type="molecule type" value="Genomic_DNA"/>
</dbReference>
<reference evidence="3 5" key="3">
    <citation type="submission" date="2016-11" db="EMBL/GenBank/DDBJ databases">
        <title>Whole genomes of Flavobacteriaceae.</title>
        <authorList>
            <person name="Stine C."/>
            <person name="Li C."/>
            <person name="Tadesse D."/>
        </authorList>
    </citation>
    <scope>NUCLEOTIDE SEQUENCE [LARGE SCALE GENOMIC DNA]</scope>
    <source>
        <strain evidence="3 5">ATCC BAA-2541</strain>
    </source>
</reference>
<evidence type="ECO:0000256" key="1">
    <source>
        <dbReference type="SAM" id="Phobius"/>
    </source>
</evidence>
<reference evidence="2" key="1">
    <citation type="submission" date="2016-09" db="EMBL/GenBank/DDBJ databases">
        <authorList>
            <person name="Capua I."/>
            <person name="De Benedictis P."/>
            <person name="Joannis T."/>
            <person name="Lombin L.H."/>
            <person name="Cattoli G."/>
        </authorList>
    </citation>
    <scope>NUCLEOTIDE SEQUENCE [LARGE SCALE GENOMIC DNA]</scope>
    <source>
        <strain evidence="2">MSU</strain>
    </source>
</reference>
<keyword evidence="5" id="KW-1185">Reference proteome</keyword>
<feature type="transmembrane region" description="Helical" evidence="1">
    <location>
        <begin position="68"/>
        <end position="87"/>
    </location>
</feature>
<protein>
    <recommendedName>
        <fullName evidence="6">DUF3278 domain-containing protein</fullName>
    </recommendedName>
</protein>
<dbReference type="STRING" id="1278819.BHE19_04015"/>
<keyword evidence="1" id="KW-0472">Membrane</keyword>
<organism evidence="2 4">
    <name type="scientific">Flavobacterium tructae</name>
    <dbReference type="NCBI Taxonomy" id="1114873"/>
    <lineage>
        <taxon>Bacteria</taxon>
        <taxon>Pseudomonadati</taxon>
        <taxon>Bacteroidota</taxon>
        <taxon>Flavobacteriia</taxon>
        <taxon>Flavobacteriales</taxon>
        <taxon>Flavobacteriaceae</taxon>
        <taxon>Flavobacterium</taxon>
    </lineage>
</organism>
<proteinExistence type="predicted"/>
<dbReference type="RefSeq" id="WP_070906364.1">
    <property type="nucleotide sequence ID" value="NZ_MIKE01000011.1"/>
</dbReference>
<name>A0A1S1J7Q8_9FLAO</name>